<keyword evidence="4 7" id="KW-0689">Ribosomal protein</keyword>
<dbReference type="Pfam" id="PF00297">
    <property type="entry name" value="Ribosomal_L3"/>
    <property type="match status" value="1"/>
</dbReference>
<proteinExistence type="inferred from homology"/>
<feature type="region of interest" description="Disordered" evidence="8">
    <location>
        <begin position="132"/>
        <end position="161"/>
    </location>
</feature>
<evidence type="ECO:0000256" key="5">
    <source>
        <dbReference type="ARBA" id="ARBA00023274"/>
    </source>
</evidence>
<evidence type="ECO:0000256" key="6">
    <source>
        <dbReference type="ARBA" id="ARBA00035243"/>
    </source>
</evidence>
<dbReference type="SUPFAM" id="SSF50447">
    <property type="entry name" value="Translation proteins"/>
    <property type="match status" value="1"/>
</dbReference>
<evidence type="ECO:0000256" key="8">
    <source>
        <dbReference type="SAM" id="MobiDB-lite"/>
    </source>
</evidence>
<dbReference type="Gene3D" id="3.30.160.810">
    <property type="match status" value="1"/>
</dbReference>
<keyword evidence="2 7" id="KW-0699">rRNA-binding</keyword>
<reference evidence="9 10" key="1">
    <citation type="journal article" date="2015" name="Nature">
        <title>rRNA introns, odd ribosomes, and small enigmatic genomes across a large radiation of phyla.</title>
        <authorList>
            <person name="Brown C.T."/>
            <person name="Hug L.A."/>
            <person name="Thomas B.C."/>
            <person name="Sharon I."/>
            <person name="Castelle C.J."/>
            <person name="Singh A."/>
            <person name="Wilkins M.J."/>
            <person name="Williams K.H."/>
            <person name="Banfield J.F."/>
        </authorList>
    </citation>
    <scope>NUCLEOTIDE SEQUENCE [LARGE SCALE GENOMIC DNA]</scope>
</reference>
<dbReference type="STRING" id="1618446.UV61_C0006G0080"/>
<dbReference type="InterPro" id="IPR009000">
    <property type="entry name" value="Transl_B-barrel_sf"/>
</dbReference>
<dbReference type="EMBL" id="LCFD01000006">
    <property type="protein sequence ID" value="KKS86879.1"/>
    <property type="molecule type" value="Genomic_DNA"/>
</dbReference>
<gene>
    <name evidence="7" type="primary">rplC</name>
    <name evidence="9" type="ORF">UV61_C0006G0080</name>
</gene>
<evidence type="ECO:0000256" key="7">
    <source>
        <dbReference type="HAMAP-Rule" id="MF_01325"/>
    </source>
</evidence>
<dbReference type="PATRIC" id="fig|1618446.3.peg.741"/>
<dbReference type="PANTHER" id="PTHR11229:SF16">
    <property type="entry name" value="LARGE RIBOSOMAL SUBUNIT PROTEIN UL3C"/>
    <property type="match status" value="1"/>
</dbReference>
<dbReference type="PANTHER" id="PTHR11229">
    <property type="entry name" value="50S RIBOSOMAL PROTEIN L3"/>
    <property type="match status" value="1"/>
</dbReference>
<dbReference type="GO" id="GO:0003735">
    <property type="term" value="F:structural constituent of ribosome"/>
    <property type="evidence" value="ECO:0007669"/>
    <property type="project" value="UniProtKB-UniRule"/>
</dbReference>
<evidence type="ECO:0000256" key="3">
    <source>
        <dbReference type="ARBA" id="ARBA00022884"/>
    </source>
</evidence>
<dbReference type="NCBIfam" id="TIGR03625">
    <property type="entry name" value="L3_bact"/>
    <property type="match status" value="1"/>
</dbReference>
<evidence type="ECO:0000313" key="9">
    <source>
        <dbReference type="EMBL" id="KKS86879.1"/>
    </source>
</evidence>
<evidence type="ECO:0000256" key="4">
    <source>
        <dbReference type="ARBA" id="ARBA00022980"/>
    </source>
</evidence>
<organism evidence="9 10">
    <name type="scientific">Candidatus Gottesmanbacteria bacterium GW2011_GWB1_43_11</name>
    <dbReference type="NCBI Taxonomy" id="1618446"/>
    <lineage>
        <taxon>Bacteria</taxon>
        <taxon>Candidatus Gottesmaniibacteriota</taxon>
    </lineage>
</organism>
<keyword evidence="5 7" id="KW-0687">Ribonucleoprotein</keyword>
<dbReference type="InterPro" id="IPR019927">
    <property type="entry name" value="Ribosomal_uL3_bac/org-type"/>
</dbReference>
<dbReference type="Gene3D" id="2.40.30.10">
    <property type="entry name" value="Translation factors"/>
    <property type="match status" value="1"/>
</dbReference>
<dbReference type="AlphaFoldDB" id="A0A0G1CMW6"/>
<accession>A0A0G1CMW6</accession>
<dbReference type="GO" id="GO:0019843">
    <property type="term" value="F:rRNA binding"/>
    <property type="evidence" value="ECO:0007669"/>
    <property type="project" value="UniProtKB-UniRule"/>
</dbReference>
<evidence type="ECO:0000256" key="1">
    <source>
        <dbReference type="ARBA" id="ARBA00006540"/>
    </source>
</evidence>
<keyword evidence="3 7" id="KW-0694">RNA-binding</keyword>
<comment type="caution">
    <text evidence="9">The sequence shown here is derived from an EMBL/GenBank/DDBJ whole genome shotgun (WGS) entry which is preliminary data.</text>
</comment>
<comment type="function">
    <text evidence="7">One of the primary rRNA binding proteins, it binds directly near the 3'-end of the 23S rRNA, where it nucleates assembly of the 50S subunit.</text>
</comment>
<protein>
    <recommendedName>
        <fullName evidence="6 7">Large ribosomal subunit protein uL3</fullName>
    </recommendedName>
</protein>
<evidence type="ECO:0000256" key="2">
    <source>
        <dbReference type="ARBA" id="ARBA00022730"/>
    </source>
</evidence>
<dbReference type="GO" id="GO:0006412">
    <property type="term" value="P:translation"/>
    <property type="evidence" value="ECO:0007669"/>
    <property type="project" value="UniProtKB-UniRule"/>
</dbReference>
<dbReference type="Proteomes" id="UP000034050">
    <property type="component" value="Unassembled WGS sequence"/>
</dbReference>
<comment type="subunit">
    <text evidence="7">Part of the 50S ribosomal subunit. Forms a cluster with proteins L14 and L19.</text>
</comment>
<comment type="similarity">
    <text evidence="1 7">Belongs to the universal ribosomal protein uL3 family.</text>
</comment>
<dbReference type="HAMAP" id="MF_01325_B">
    <property type="entry name" value="Ribosomal_uL3_B"/>
    <property type="match status" value="1"/>
</dbReference>
<dbReference type="FunFam" id="2.40.30.10:FF:000004">
    <property type="entry name" value="50S ribosomal protein L3"/>
    <property type="match status" value="1"/>
</dbReference>
<evidence type="ECO:0000313" key="10">
    <source>
        <dbReference type="Proteomes" id="UP000034050"/>
    </source>
</evidence>
<dbReference type="GO" id="GO:0022625">
    <property type="term" value="C:cytosolic large ribosomal subunit"/>
    <property type="evidence" value="ECO:0007669"/>
    <property type="project" value="TreeGrafter"/>
</dbReference>
<name>A0A0G1CMW6_9BACT</name>
<dbReference type="InterPro" id="IPR000597">
    <property type="entry name" value="Ribosomal_uL3"/>
</dbReference>
<sequence>MLNAILGQKLSQTQVFTSDGMRIPVTEIVTGPCSVVQIKNTKHDGYLALQLGFGSRKAKNTPKPISGHLKKTGQGNFLPRFLREVRLDLPQNQDQELPFKVGEPVKVDQVLKVGDVVKVSGVTKAKGFQGGVKRHGFAGGPRTHGQSDRERAPGSIGQTTTPGRVYKGKRMAGHTGGVNFTVKGLKVVSIDPEKQLVQVKGLVPGRVKGLVLIQKQK</sequence>